<evidence type="ECO:0008006" key="13">
    <source>
        <dbReference type="Google" id="ProtNLM"/>
    </source>
</evidence>
<evidence type="ECO:0000256" key="1">
    <source>
        <dbReference type="ARBA" id="ARBA00004477"/>
    </source>
</evidence>
<feature type="transmembrane region" description="Helical" evidence="10">
    <location>
        <begin position="537"/>
        <end position="556"/>
    </location>
</feature>
<name>A0AAD5XLZ3_9FUNG</name>
<comment type="caution">
    <text evidence="11">The sequence shown here is derived from an EMBL/GenBank/DDBJ whole genome shotgun (WGS) entry which is preliminary data.</text>
</comment>
<protein>
    <recommendedName>
        <fullName evidence="13">GPI transamidase component PIG-S</fullName>
    </recommendedName>
</protein>
<comment type="pathway">
    <text evidence="2">Glycolipid biosynthesis; glycosylphosphatidylinositol-anchor biosynthesis.</text>
</comment>
<dbReference type="GO" id="GO:0016255">
    <property type="term" value="P:attachment of GPI anchor to protein"/>
    <property type="evidence" value="ECO:0007669"/>
    <property type="project" value="InterPro"/>
</dbReference>
<evidence type="ECO:0000256" key="10">
    <source>
        <dbReference type="SAM" id="Phobius"/>
    </source>
</evidence>
<dbReference type="Pfam" id="PF10510">
    <property type="entry name" value="PIG-S"/>
    <property type="match status" value="1"/>
</dbReference>
<evidence type="ECO:0000256" key="6">
    <source>
        <dbReference type="ARBA" id="ARBA00022824"/>
    </source>
</evidence>
<organism evidence="11 12">
    <name type="scientific">Geranomyces variabilis</name>
    <dbReference type="NCBI Taxonomy" id="109894"/>
    <lineage>
        <taxon>Eukaryota</taxon>
        <taxon>Fungi</taxon>
        <taxon>Fungi incertae sedis</taxon>
        <taxon>Chytridiomycota</taxon>
        <taxon>Chytridiomycota incertae sedis</taxon>
        <taxon>Chytridiomycetes</taxon>
        <taxon>Spizellomycetales</taxon>
        <taxon>Powellomycetaceae</taxon>
        <taxon>Geranomyces</taxon>
    </lineage>
</organism>
<keyword evidence="9" id="KW-0325">Glycoprotein</keyword>
<dbReference type="GO" id="GO:0042765">
    <property type="term" value="C:GPI-anchor transamidase complex"/>
    <property type="evidence" value="ECO:0007669"/>
    <property type="project" value="InterPro"/>
</dbReference>
<gene>
    <name evidence="11" type="ORF">HDU87_008746</name>
</gene>
<evidence type="ECO:0000256" key="9">
    <source>
        <dbReference type="ARBA" id="ARBA00023180"/>
    </source>
</evidence>
<sequence length="586" mass="64979">MSSKPKPPSLITTEFEQTRRRVTISVIAIFLLAAPVWWKTTEVYRAPLPVDDIRAWAKAESLHQTLAVKIDLYFNALPETKNAAHLASSVSSELATLYATAQDSKAETVPPEESENDVAGDVPVADPVINLFFDVRSGSSGEYSAADLSNGHYAVQTSCGVGSKVMIRVDAGRTVHVKLPDCTNDPFVTSVLTSTIAGLFADEQLSYRSMLKHTSLANTNTDWENMLTMKYARNYQVTFSLLNADPSHVRVGWDIRDAIKEYVTPFLNTLDDISGFSVHSQTQNYATLPITPQVVNKDGHDLHVISPDMLPQFINSAQWNLASVVTTAPPLNFILYIPSKAQSPLHVVKANGDIHAANAFLMPRWGGIAIANPPATDGVYHYTVDELVPFMEIFVSQLRDLLGVKRIKIPNANLLLPGAEIEYAESPTTGITQWEHDRLVRHRTIQNMRDAVQTLNSLATLIQKLESMVVLDVIQHQVLQALTHLRSAHSSLQTDSETPSNYTLASLHARRAITASESAFFDPTMVAMLYFPDEHKYAVYMPLFVPVSVPVIIAVIREVKRWKDERRVKKKKVPSGVALVHHAKSE</sequence>
<keyword evidence="7 10" id="KW-1133">Transmembrane helix</keyword>
<evidence type="ECO:0000256" key="4">
    <source>
        <dbReference type="ARBA" id="ARBA00022502"/>
    </source>
</evidence>
<keyword evidence="5 10" id="KW-0812">Transmembrane</keyword>
<keyword evidence="4" id="KW-0337">GPI-anchor biosynthesis</keyword>
<reference evidence="11" key="1">
    <citation type="submission" date="2020-05" db="EMBL/GenBank/DDBJ databases">
        <title>Phylogenomic resolution of chytrid fungi.</title>
        <authorList>
            <person name="Stajich J.E."/>
            <person name="Amses K."/>
            <person name="Simmons R."/>
            <person name="Seto K."/>
            <person name="Myers J."/>
            <person name="Bonds A."/>
            <person name="Quandt C.A."/>
            <person name="Barry K."/>
            <person name="Liu P."/>
            <person name="Grigoriev I."/>
            <person name="Longcore J.E."/>
            <person name="James T.Y."/>
        </authorList>
    </citation>
    <scope>NUCLEOTIDE SEQUENCE</scope>
    <source>
        <strain evidence="11">JEL0379</strain>
    </source>
</reference>
<dbReference type="EMBL" id="JADGJQ010000094">
    <property type="protein sequence ID" value="KAJ3170511.1"/>
    <property type="molecule type" value="Genomic_DNA"/>
</dbReference>
<comment type="similarity">
    <text evidence="3">Belongs to the PIGS family.</text>
</comment>
<dbReference type="AlphaFoldDB" id="A0AAD5XLZ3"/>
<feature type="transmembrane region" description="Helical" evidence="10">
    <location>
        <begin position="21"/>
        <end position="38"/>
    </location>
</feature>
<keyword evidence="6" id="KW-0256">Endoplasmic reticulum</keyword>
<evidence type="ECO:0000256" key="3">
    <source>
        <dbReference type="ARBA" id="ARBA00005316"/>
    </source>
</evidence>
<evidence type="ECO:0000313" key="11">
    <source>
        <dbReference type="EMBL" id="KAJ3170511.1"/>
    </source>
</evidence>
<comment type="subcellular location">
    <subcellularLocation>
        <location evidence="1">Endoplasmic reticulum membrane</location>
        <topology evidence="1">Multi-pass membrane protein</topology>
    </subcellularLocation>
</comment>
<dbReference type="Proteomes" id="UP001212152">
    <property type="component" value="Unassembled WGS sequence"/>
</dbReference>
<keyword evidence="12" id="KW-1185">Reference proteome</keyword>
<dbReference type="PANTHER" id="PTHR21072:SF13">
    <property type="entry name" value="GPI TRANSAMIDASE COMPONENT PIG-S"/>
    <property type="match status" value="1"/>
</dbReference>
<evidence type="ECO:0000313" key="12">
    <source>
        <dbReference type="Proteomes" id="UP001212152"/>
    </source>
</evidence>
<evidence type="ECO:0000256" key="7">
    <source>
        <dbReference type="ARBA" id="ARBA00022989"/>
    </source>
</evidence>
<evidence type="ECO:0000256" key="5">
    <source>
        <dbReference type="ARBA" id="ARBA00022692"/>
    </source>
</evidence>
<dbReference type="GO" id="GO:0006506">
    <property type="term" value="P:GPI anchor biosynthetic process"/>
    <property type="evidence" value="ECO:0007669"/>
    <property type="project" value="UniProtKB-KW"/>
</dbReference>
<evidence type="ECO:0000256" key="2">
    <source>
        <dbReference type="ARBA" id="ARBA00004687"/>
    </source>
</evidence>
<proteinExistence type="inferred from homology"/>
<dbReference type="InterPro" id="IPR019540">
    <property type="entry name" value="PtdIno-glycan_biosynth_class_S"/>
</dbReference>
<keyword evidence="8 10" id="KW-0472">Membrane</keyword>
<evidence type="ECO:0000256" key="8">
    <source>
        <dbReference type="ARBA" id="ARBA00023136"/>
    </source>
</evidence>
<dbReference type="PANTHER" id="PTHR21072">
    <property type="entry name" value="GPI TRANSAMIDASE COMPONENT PIG-S"/>
    <property type="match status" value="1"/>
</dbReference>
<accession>A0AAD5XLZ3</accession>